<dbReference type="RefSeq" id="WP_055455180.1">
    <property type="nucleotide sequence ID" value="NZ_CYHE01000003.1"/>
</dbReference>
<organism evidence="2 3">
    <name type="scientific">Pannonibacter indicus</name>
    <dbReference type="NCBI Taxonomy" id="466044"/>
    <lineage>
        <taxon>Bacteria</taxon>
        <taxon>Pseudomonadati</taxon>
        <taxon>Pseudomonadota</taxon>
        <taxon>Alphaproteobacteria</taxon>
        <taxon>Hyphomicrobiales</taxon>
        <taxon>Stappiaceae</taxon>
        <taxon>Pannonibacter</taxon>
    </lineage>
</organism>
<dbReference type="OrthoDB" id="9889805at2"/>
<feature type="chain" id="PRO_5005504565" description="DUF2946 domain-containing protein" evidence="1">
    <location>
        <begin position="40"/>
        <end position="139"/>
    </location>
</feature>
<dbReference type="EMBL" id="CYHE01000003">
    <property type="protein sequence ID" value="CUA95089.1"/>
    <property type="molecule type" value="Genomic_DNA"/>
</dbReference>
<evidence type="ECO:0000256" key="1">
    <source>
        <dbReference type="SAM" id="SignalP"/>
    </source>
</evidence>
<keyword evidence="3" id="KW-1185">Reference proteome</keyword>
<name>A0A0K6HW16_9HYPH</name>
<evidence type="ECO:0000313" key="2">
    <source>
        <dbReference type="EMBL" id="CUA95089.1"/>
    </source>
</evidence>
<accession>A0A0K6HW16</accession>
<reference evidence="3" key="1">
    <citation type="submission" date="2015-08" db="EMBL/GenBank/DDBJ databases">
        <authorList>
            <person name="Varghese N."/>
        </authorList>
    </citation>
    <scope>NUCLEOTIDE SEQUENCE [LARGE SCALE GENOMIC DNA]</scope>
    <source>
        <strain evidence="3">DSM 23407</strain>
    </source>
</reference>
<evidence type="ECO:0008006" key="4">
    <source>
        <dbReference type="Google" id="ProtNLM"/>
    </source>
</evidence>
<keyword evidence="1" id="KW-0732">Signal</keyword>
<protein>
    <recommendedName>
        <fullName evidence="4">DUF2946 domain-containing protein</fullName>
    </recommendedName>
</protein>
<dbReference type="Proteomes" id="UP000183900">
    <property type="component" value="Unassembled WGS sequence"/>
</dbReference>
<proteinExistence type="predicted"/>
<feature type="signal peptide" evidence="1">
    <location>
        <begin position="1"/>
        <end position="39"/>
    </location>
</feature>
<sequence>MKTPSSLFAILRTERTPFALMAVIALVFRLFLLASPAHAAALAGEVDFGSICLGMSQSVEATLPGDTPAEAPRAPHDPAACVCATGCHIAITGPLFAAPLSDSSLRIPEAAVLPLLQNQSLPVTEALLTGKAIRAPPAI</sequence>
<evidence type="ECO:0000313" key="3">
    <source>
        <dbReference type="Proteomes" id="UP000183900"/>
    </source>
</evidence>
<dbReference type="AlphaFoldDB" id="A0A0K6HW16"/>
<gene>
    <name evidence="2" type="ORF">Ga0061067_103425</name>
</gene>